<sequence length="37" mass="3983">MASWPGLPSRQGLSDSGLHMRHPSNATDLPLIAGHFQ</sequence>
<organism evidence="2 3">
    <name type="scientific">Mycobacterium kansasii</name>
    <dbReference type="NCBI Taxonomy" id="1768"/>
    <lineage>
        <taxon>Bacteria</taxon>
        <taxon>Bacillati</taxon>
        <taxon>Actinomycetota</taxon>
        <taxon>Actinomycetes</taxon>
        <taxon>Mycobacteriales</taxon>
        <taxon>Mycobacteriaceae</taxon>
        <taxon>Mycobacterium</taxon>
    </lineage>
</organism>
<evidence type="ECO:0000313" key="2">
    <source>
        <dbReference type="EMBL" id="OOK66977.1"/>
    </source>
</evidence>
<reference evidence="2 3" key="1">
    <citation type="submission" date="2017-02" db="EMBL/GenBank/DDBJ databases">
        <title>Complete genome sequences of Mycobacterium kansasii strains isolated from rhesus macaques.</title>
        <authorList>
            <person name="Panda A."/>
            <person name="Nagaraj S."/>
            <person name="Zhao X."/>
            <person name="Tettelin H."/>
            <person name="Detolla L.J."/>
        </authorList>
    </citation>
    <scope>NUCLEOTIDE SEQUENCE [LARGE SCALE GENOMIC DNA]</scope>
    <source>
        <strain evidence="2 3">11-3469</strain>
    </source>
</reference>
<gene>
    <name evidence="2" type="ORF">BZL29_7252</name>
</gene>
<evidence type="ECO:0000256" key="1">
    <source>
        <dbReference type="SAM" id="MobiDB-lite"/>
    </source>
</evidence>
<evidence type="ECO:0000313" key="3">
    <source>
        <dbReference type="Proteomes" id="UP000188532"/>
    </source>
</evidence>
<protein>
    <submittedName>
        <fullName evidence="2">Uncharacterized protein</fullName>
    </submittedName>
</protein>
<dbReference type="EMBL" id="MVBN01000009">
    <property type="protein sequence ID" value="OOK66977.1"/>
    <property type="molecule type" value="Genomic_DNA"/>
</dbReference>
<proteinExistence type="predicted"/>
<dbReference type="Proteomes" id="UP000188532">
    <property type="component" value="Unassembled WGS sequence"/>
</dbReference>
<accession>A0A1V3WJ21</accession>
<comment type="caution">
    <text evidence="2">The sequence shown here is derived from an EMBL/GenBank/DDBJ whole genome shotgun (WGS) entry which is preliminary data.</text>
</comment>
<dbReference type="AlphaFoldDB" id="A0A1V3WJ21"/>
<feature type="region of interest" description="Disordered" evidence="1">
    <location>
        <begin position="1"/>
        <end position="37"/>
    </location>
</feature>
<name>A0A1V3WJ21_MYCKA</name>